<feature type="transmembrane region" description="Helical" evidence="13">
    <location>
        <begin position="324"/>
        <end position="351"/>
    </location>
</feature>
<organism evidence="14 15">
    <name type="scientific">Diploptera punctata</name>
    <name type="common">Pacific beetle cockroach</name>
    <dbReference type="NCBI Taxonomy" id="6984"/>
    <lineage>
        <taxon>Eukaryota</taxon>
        <taxon>Metazoa</taxon>
        <taxon>Ecdysozoa</taxon>
        <taxon>Arthropoda</taxon>
        <taxon>Hexapoda</taxon>
        <taxon>Insecta</taxon>
        <taxon>Pterygota</taxon>
        <taxon>Neoptera</taxon>
        <taxon>Polyneoptera</taxon>
        <taxon>Dictyoptera</taxon>
        <taxon>Blattodea</taxon>
        <taxon>Blaberoidea</taxon>
        <taxon>Blaberidae</taxon>
        <taxon>Diplopterinae</taxon>
        <taxon>Diploptera</taxon>
    </lineage>
</organism>
<dbReference type="EMBL" id="JASPKZ010004219">
    <property type="protein sequence ID" value="KAJ9590412.1"/>
    <property type="molecule type" value="Genomic_DNA"/>
</dbReference>
<comment type="caution">
    <text evidence="14">The sequence shown here is derived from an EMBL/GenBank/DDBJ whole genome shotgun (WGS) entry which is preliminary data.</text>
</comment>
<protein>
    <recommendedName>
        <fullName evidence="16">Sodium channel protein Nach</fullName>
    </recommendedName>
</protein>
<keyword evidence="11 12" id="KW-0407">Ion channel</keyword>
<dbReference type="PANTHER" id="PTHR11690:SF247">
    <property type="entry name" value="PICKPOCKET 23, ISOFORM C"/>
    <property type="match status" value="1"/>
</dbReference>
<keyword evidence="7" id="KW-0915">Sodium</keyword>
<evidence type="ECO:0008006" key="16">
    <source>
        <dbReference type="Google" id="ProtNLM"/>
    </source>
</evidence>
<dbReference type="Gene3D" id="1.10.287.820">
    <property type="entry name" value="Acid-sensing ion channel domain"/>
    <property type="match status" value="1"/>
</dbReference>
<evidence type="ECO:0000256" key="6">
    <source>
        <dbReference type="ARBA" id="ARBA00022989"/>
    </source>
</evidence>
<proteinExistence type="inferred from homology"/>
<evidence type="ECO:0000256" key="11">
    <source>
        <dbReference type="ARBA" id="ARBA00023303"/>
    </source>
</evidence>
<accession>A0AAD8EI49</accession>
<dbReference type="Proteomes" id="UP001233999">
    <property type="component" value="Unassembled WGS sequence"/>
</dbReference>
<feature type="transmembrane region" description="Helical" evidence="13">
    <location>
        <begin position="6"/>
        <end position="26"/>
    </location>
</feature>
<keyword evidence="3 12" id="KW-0813">Transport</keyword>
<evidence type="ECO:0000256" key="8">
    <source>
        <dbReference type="ARBA" id="ARBA00023065"/>
    </source>
</evidence>
<evidence type="ECO:0000313" key="15">
    <source>
        <dbReference type="Proteomes" id="UP001233999"/>
    </source>
</evidence>
<reference evidence="14" key="2">
    <citation type="submission" date="2023-05" db="EMBL/GenBank/DDBJ databases">
        <authorList>
            <person name="Fouks B."/>
        </authorList>
    </citation>
    <scope>NUCLEOTIDE SEQUENCE</scope>
    <source>
        <strain evidence="14">Stay&amp;Tobe</strain>
        <tissue evidence="14">Testes</tissue>
    </source>
</reference>
<evidence type="ECO:0000256" key="3">
    <source>
        <dbReference type="ARBA" id="ARBA00022448"/>
    </source>
</evidence>
<keyword evidence="10 12" id="KW-0739">Sodium transport</keyword>
<keyword evidence="6 13" id="KW-1133">Transmembrane helix</keyword>
<name>A0AAD8EI49_DIPPU</name>
<keyword evidence="8 12" id="KW-0406">Ion transport</keyword>
<dbReference type="GO" id="GO:0015280">
    <property type="term" value="F:ligand-gated sodium channel activity"/>
    <property type="evidence" value="ECO:0007669"/>
    <property type="project" value="TreeGrafter"/>
</dbReference>
<dbReference type="Pfam" id="PF00858">
    <property type="entry name" value="ASC"/>
    <property type="match status" value="1"/>
</dbReference>
<evidence type="ECO:0000256" key="13">
    <source>
        <dbReference type="SAM" id="Phobius"/>
    </source>
</evidence>
<evidence type="ECO:0000256" key="4">
    <source>
        <dbReference type="ARBA" id="ARBA00022461"/>
    </source>
</evidence>
<dbReference type="Gene3D" id="1.10.287.770">
    <property type="entry name" value="YojJ-like"/>
    <property type="match status" value="1"/>
</dbReference>
<dbReference type="PRINTS" id="PR01078">
    <property type="entry name" value="AMINACHANNEL"/>
</dbReference>
<gene>
    <name evidence="14" type="ORF">L9F63_016556</name>
</gene>
<evidence type="ECO:0000256" key="9">
    <source>
        <dbReference type="ARBA" id="ARBA00023136"/>
    </source>
</evidence>
<keyword evidence="4 12" id="KW-0894">Sodium channel</keyword>
<dbReference type="InterPro" id="IPR001873">
    <property type="entry name" value="ENaC"/>
</dbReference>
<dbReference type="PANTHER" id="PTHR11690">
    <property type="entry name" value="AMILORIDE-SENSITIVE SODIUM CHANNEL-RELATED"/>
    <property type="match status" value="1"/>
</dbReference>
<reference evidence="14" key="1">
    <citation type="journal article" date="2023" name="IScience">
        <title>Live-bearing cockroach genome reveals convergent evolutionary mechanisms linked to viviparity in insects and beyond.</title>
        <authorList>
            <person name="Fouks B."/>
            <person name="Harrison M.C."/>
            <person name="Mikhailova A.A."/>
            <person name="Marchal E."/>
            <person name="English S."/>
            <person name="Carruthers M."/>
            <person name="Jennings E.C."/>
            <person name="Chiamaka E.L."/>
            <person name="Frigard R.A."/>
            <person name="Pippel M."/>
            <person name="Attardo G.M."/>
            <person name="Benoit J.B."/>
            <person name="Bornberg-Bauer E."/>
            <person name="Tobe S.S."/>
        </authorList>
    </citation>
    <scope>NUCLEOTIDE SEQUENCE</scope>
    <source>
        <strain evidence="14">Stay&amp;Tobe</strain>
    </source>
</reference>
<dbReference type="AlphaFoldDB" id="A0AAD8EI49"/>
<evidence type="ECO:0000256" key="7">
    <source>
        <dbReference type="ARBA" id="ARBA00023053"/>
    </source>
</evidence>
<evidence type="ECO:0000256" key="10">
    <source>
        <dbReference type="ARBA" id="ARBA00023201"/>
    </source>
</evidence>
<comment type="similarity">
    <text evidence="2 12">Belongs to the amiloride-sensitive sodium channel (TC 1.A.6) family.</text>
</comment>
<keyword evidence="15" id="KW-1185">Reference proteome</keyword>
<evidence type="ECO:0000256" key="12">
    <source>
        <dbReference type="RuleBase" id="RU000679"/>
    </source>
</evidence>
<keyword evidence="5 12" id="KW-0812">Transmembrane</keyword>
<dbReference type="GO" id="GO:0005886">
    <property type="term" value="C:plasma membrane"/>
    <property type="evidence" value="ECO:0007669"/>
    <property type="project" value="TreeGrafter"/>
</dbReference>
<sequence>MDASSGIFVVIFKILGLFLGLQDSYIKYYCFLCPRGSRADDQYSTRKECQTRKKLVPGTHNVSYNFSYKNQQPGYSNRLIKIYTEFGLCYAYNSQIAKIVEGKNLPKLDDGRIDIHKMEPPIRVSYLESGRPRSVTAMNSGFIVYFVSTWDLPTFGSGNLLITEQGGMYHRVGMSIEIISLVATKEVKITNINRRQCRFYDESNLKISPVYTKHHCHAQCRMDLATKHCGCVPFFYEGAVEAGYKICDIKGMLCLQDISVALVKVTGKAAMKMYTCKCYPGCESDNYKLSKETQLSTTWEPKYGGTTLAWQIGMFPRIRSKRDVIFTFSDLLIAFGGTAGLFLGFSVLSLVEIMYNVTLRLFFHIRDTNQLRKQNINKRRIINY</sequence>
<comment type="subcellular location">
    <subcellularLocation>
        <location evidence="1">Membrane</location>
        <topology evidence="1">Multi-pass membrane protein</topology>
    </subcellularLocation>
</comment>
<evidence type="ECO:0000256" key="1">
    <source>
        <dbReference type="ARBA" id="ARBA00004141"/>
    </source>
</evidence>
<evidence type="ECO:0000256" key="2">
    <source>
        <dbReference type="ARBA" id="ARBA00007193"/>
    </source>
</evidence>
<evidence type="ECO:0000313" key="14">
    <source>
        <dbReference type="EMBL" id="KAJ9590412.1"/>
    </source>
</evidence>
<keyword evidence="9 13" id="KW-0472">Membrane</keyword>
<evidence type="ECO:0000256" key="5">
    <source>
        <dbReference type="ARBA" id="ARBA00022692"/>
    </source>
</evidence>